<dbReference type="Gene3D" id="2.60.40.3140">
    <property type="match status" value="1"/>
</dbReference>
<dbReference type="Gene3D" id="3.10.620.30">
    <property type="match status" value="1"/>
</dbReference>
<evidence type="ECO:0000313" key="3">
    <source>
        <dbReference type="EMBL" id="MBG9374705.1"/>
    </source>
</evidence>
<organism evidence="3 4">
    <name type="scientific">Panacibacter microcysteis</name>
    <dbReference type="NCBI Taxonomy" id="2793269"/>
    <lineage>
        <taxon>Bacteria</taxon>
        <taxon>Pseudomonadati</taxon>
        <taxon>Bacteroidota</taxon>
        <taxon>Chitinophagia</taxon>
        <taxon>Chitinophagales</taxon>
        <taxon>Chitinophagaceae</taxon>
        <taxon>Panacibacter</taxon>
    </lineage>
</organism>
<accession>A0A931E3P2</accession>
<feature type="signal peptide" evidence="1">
    <location>
        <begin position="1"/>
        <end position="19"/>
    </location>
</feature>
<feature type="chain" id="PRO_5038036568" evidence="1">
    <location>
        <begin position="20"/>
        <end position="665"/>
    </location>
</feature>
<dbReference type="Proteomes" id="UP000628448">
    <property type="component" value="Unassembled WGS sequence"/>
</dbReference>
<evidence type="ECO:0000259" key="2">
    <source>
        <dbReference type="Pfam" id="PF01841"/>
    </source>
</evidence>
<dbReference type="Pfam" id="PF01841">
    <property type="entry name" value="Transglut_core"/>
    <property type="match status" value="1"/>
</dbReference>
<protein>
    <submittedName>
        <fullName evidence="3">DUF3857 domain-containing protein</fullName>
    </submittedName>
</protein>
<name>A0A931E3P2_9BACT</name>
<feature type="domain" description="Transglutaminase-like" evidence="2">
    <location>
        <begin position="316"/>
        <end position="391"/>
    </location>
</feature>
<dbReference type="InterPro" id="IPR038765">
    <property type="entry name" value="Papain-like_cys_pep_sf"/>
</dbReference>
<keyword evidence="4" id="KW-1185">Reference proteome</keyword>
<reference evidence="3" key="1">
    <citation type="submission" date="2020-11" db="EMBL/GenBank/DDBJ databases">
        <title>Bacterial whole genome sequence for Panacibacter sp. DH6.</title>
        <authorList>
            <person name="Le V."/>
            <person name="Ko S."/>
            <person name="Ahn C.-Y."/>
            <person name="Oh H.-M."/>
        </authorList>
    </citation>
    <scope>NUCLEOTIDE SEQUENCE</scope>
    <source>
        <strain evidence="3">DH6</strain>
    </source>
</reference>
<evidence type="ECO:0000256" key="1">
    <source>
        <dbReference type="SAM" id="SignalP"/>
    </source>
</evidence>
<proteinExistence type="predicted"/>
<dbReference type="SUPFAM" id="SSF54001">
    <property type="entry name" value="Cysteine proteinases"/>
    <property type="match status" value="1"/>
</dbReference>
<dbReference type="EMBL" id="JADWYR010000001">
    <property type="protein sequence ID" value="MBG9374705.1"/>
    <property type="molecule type" value="Genomic_DNA"/>
</dbReference>
<gene>
    <name evidence="3" type="ORF">I5907_00535</name>
</gene>
<evidence type="ECO:0000313" key="4">
    <source>
        <dbReference type="Proteomes" id="UP000628448"/>
    </source>
</evidence>
<sequence length="665" mass="75878">MRSLFFLVLASLLATISTAQSKQKKFKYGDITAKDFETAVYSIDSSADAVYLFDVGNSFYQEDNNASFNVVYQKHARIRLLKKSSFDLATLELSLHKYGLNEEKLQDLDAATYNIENGKVVVTKLDKNSLFKDKNGSNTTVKFTFPNIKEGSIIEYNYQINTPSPFYVNGWNFQGNFPRLWSQYTVAIPEYYDFVMINQGYLPYAKDTVSMYKRTFHLADRSGAEAARTGSIEGNVLEHTWAIENVPVLKKESYTTTLDNHIAKMEFQLSALRYPNRGIEPYMSNWIDFAKDLMKDEDFAEVLNHDNNWLNDEIKPITASISEDENKAKKIYEYVQNNYSCTDNYALFLSQPLKKTAQLKKGNVADINILLAAMLKNAGFEVHPVLLSTREHGYASETYPIMSKFNYVVVQATKNGKQYILDASDPYTGFNNLPEECYNGTGRVIAEVPLLVNLSPDSLTESKVTTVFMINDNDKIAGSFSTLLGNFESRGIRKKLKATSEEAFFKDIKKAYPMDIEMANAKVDSLKMAEYPLTIKYDIKFNTGDEDILYFNPMLAEAYTENPFKAAERSYPVEMSSCQNETYILNMEIPKGYVVEEMPKSARVMLNEDEGMFEYIIGKTGDRIQLRCKTVIKKATFLPEDYATLRDFFAFIVKKQAEQIVLKKQ</sequence>
<keyword evidence="1" id="KW-0732">Signal</keyword>
<dbReference type="AlphaFoldDB" id="A0A931E3P2"/>
<dbReference type="Gene3D" id="2.60.120.1130">
    <property type="match status" value="1"/>
</dbReference>
<comment type="caution">
    <text evidence="3">The sequence shown here is derived from an EMBL/GenBank/DDBJ whole genome shotgun (WGS) entry which is preliminary data.</text>
</comment>
<dbReference type="InterPro" id="IPR002931">
    <property type="entry name" value="Transglutaminase-like"/>
</dbReference>
<dbReference type="RefSeq" id="WP_196988800.1">
    <property type="nucleotide sequence ID" value="NZ_JADWYR010000001.1"/>
</dbReference>